<dbReference type="InterPro" id="IPR059000">
    <property type="entry name" value="ATPase_P-type_domA"/>
</dbReference>
<evidence type="ECO:0000259" key="9">
    <source>
        <dbReference type="SMART" id="SM00831"/>
    </source>
</evidence>
<dbReference type="GO" id="GO:0005524">
    <property type="term" value="F:ATP binding"/>
    <property type="evidence" value="ECO:0007669"/>
    <property type="project" value="UniProtKB-KW"/>
</dbReference>
<feature type="transmembrane region" description="Helical" evidence="8">
    <location>
        <begin position="125"/>
        <end position="141"/>
    </location>
</feature>
<dbReference type="Gene3D" id="3.40.1110.10">
    <property type="entry name" value="Calcium-transporting ATPase, cytoplasmic domain N"/>
    <property type="match status" value="1"/>
</dbReference>
<dbReference type="SFLD" id="SFLDS00003">
    <property type="entry name" value="Haloacid_Dehalogenase"/>
    <property type="match status" value="1"/>
</dbReference>
<dbReference type="InterPro" id="IPR036412">
    <property type="entry name" value="HAD-like_sf"/>
</dbReference>
<dbReference type="SUPFAM" id="SSF81660">
    <property type="entry name" value="Metal cation-transporting ATPase, ATP-binding domain N"/>
    <property type="match status" value="1"/>
</dbReference>
<dbReference type="SFLD" id="SFLDG00002">
    <property type="entry name" value="C1.7:_P-type_atpase_like"/>
    <property type="match status" value="1"/>
</dbReference>
<reference evidence="10" key="1">
    <citation type="submission" date="2020-05" db="EMBL/GenBank/DDBJ databases">
        <authorList>
            <person name="Chiriac C."/>
            <person name="Salcher M."/>
            <person name="Ghai R."/>
            <person name="Kavagutti S V."/>
        </authorList>
    </citation>
    <scope>NUCLEOTIDE SEQUENCE</scope>
</reference>
<name>A0A6J6HWV1_9ZZZZ</name>
<dbReference type="Pfam" id="PF00122">
    <property type="entry name" value="E1-E2_ATPase"/>
    <property type="match status" value="1"/>
</dbReference>
<sequence length="951" mass="100592">MGETSGRIKRACVIPANSRWRYMTGVSMSPETASASVSTPAPIERVPWSTMRPDAVARELGVDPLVGLTTEEVAARVERHGLNRLTSPPARPRWKLFLDQFRAGIVYVLFGASVLAGALGDVKDAVVILVVLVINAILGFAQEARASNALAALERMLVTRVRVRRDGEVVECVTEDLVPGDVVLLEAGDRVPADGRLFLAANLSIDEASLTGESVPVDKHAESLAPADSPLGDRHGMVFMNTTVVRGRAEVMISSTGMQTEMGRVADLLNESDTPSTPLQRQLDGLSKRLALIAGGAAVLVFTLQILQGQPFAEAAVGAVALAIAAIPEGLPAVVTVTLAIGISQMAKKNAIVKRLHSVETLGSTTVICSDKTGTLTLNQMTAREVMQGGAAWSLSGEGYSPVGEITDANGSGIDGDRTVSALLAAALCSDAVVRVDDDGVASIVGDPTEAALVVAASKSGIDIAATRSKQVRLAEVPFDSTTKFMSTFHRVDPADPDSDVLVCVKGAPDVLLARVTSFVDSDGAVQVLDETGRIARQADNDHLASKGMRVLALATRRLPAGEILNHDGSITDPENWIHELRLDALVGIVDPPRSEARDAIRLCRVAGVSVKMITGDHAVTAGAIAAELGIDGRVVTGDDLDQMSDEELAAQIDSIGVCARVSPEHKVRVVEALQSNKHVVAMTGDGVNDAAALRRADIGVAMGITGTEVTKEAGDMVLTDDNFATIVGAVERGRTIYDNILKFVRFQLATSMGAISTILGASLLNQPVPFSPLQVLWVNLIADGPPAITLGVDAPASDIMTRPPIRSDAQILTKARLSQVLFQGVVMGVATLGLFIWAHSVGHSEVLASTMAFTAFVLAQLVNVFNARSETQSLFSMYTFTNKMLLGVVFGVTLLQVAATTWAPFESLFGTTDLTLVQWGQCLLVPLVLLVGAECWKFVARRKQATRFEQ</sequence>
<dbReference type="InterPro" id="IPR004014">
    <property type="entry name" value="ATPase_P-typ_cation-transptr_N"/>
</dbReference>
<dbReference type="SUPFAM" id="SSF81665">
    <property type="entry name" value="Calcium ATPase, transmembrane domain M"/>
    <property type="match status" value="1"/>
</dbReference>
<keyword evidence="3" id="KW-0547">Nucleotide-binding</keyword>
<dbReference type="InterPro" id="IPR023298">
    <property type="entry name" value="ATPase_P-typ_TM_dom_sf"/>
</dbReference>
<dbReference type="Pfam" id="PF00689">
    <property type="entry name" value="Cation_ATPase_C"/>
    <property type="match status" value="1"/>
</dbReference>
<dbReference type="PROSITE" id="PS00154">
    <property type="entry name" value="ATPASE_E1_E2"/>
    <property type="match status" value="1"/>
</dbReference>
<feature type="transmembrane region" description="Helical" evidence="8">
    <location>
        <begin position="821"/>
        <end position="841"/>
    </location>
</feature>
<feature type="transmembrane region" description="Helical" evidence="8">
    <location>
        <begin position="101"/>
        <end position="119"/>
    </location>
</feature>
<dbReference type="InterPro" id="IPR001757">
    <property type="entry name" value="P_typ_ATPase"/>
</dbReference>
<feature type="domain" description="Cation-transporting P-type ATPase N-terminal" evidence="9">
    <location>
        <begin position="47"/>
        <end position="121"/>
    </location>
</feature>
<feature type="transmembrane region" description="Helical" evidence="8">
    <location>
        <begin position="886"/>
        <end position="906"/>
    </location>
</feature>
<evidence type="ECO:0000313" key="10">
    <source>
        <dbReference type="EMBL" id="CAB4617680.1"/>
    </source>
</evidence>
<evidence type="ECO:0000256" key="8">
    <source>
        <dbReference type="SAM" id="Phobius"/>
    </source>
</evidence>
<keyword evidence="4" id="KW-0067">ATP-binding</keyword>
<dbReference type="PRINTS" id="PR00120">
    <property type="entry name" value="HATPASE"/>
</dbReference>
<organism evidence="10">
    <name type="scientific">freshwater metagenome</name>
    <dbReference type="NCBI Taxonomy" id="449393"/>
    <lineage>
        <taxon>unclassified sequences</taxon>
        <taxon>metagenomes</taxon>
        <taxon>ecological metagenomes</taxon>
    </lineage>
</organism>
<feature type="transmembrane region" description="Helical" evidence="8">
    <location>
        <begin position="847"/>
        <end position="866"/>
    </location>
</feature>
<dbReference type="InterPro" id="IPR006068">
    <property type="entry name" value="ATPase_P-typ_cation-transptr_C"/>
</dbReference>
<dbReference type="SUPFAM" id="SSF56784">
    <property type="entry name" value="HAD-like"/>
    <property type="match status" value="1"/>
</dbReference>
<dbReference type="Pfam" id="PF13246">
    <property type="entry name" value="Cation_ATPase"/>
    <property type="match status" value="1"/>
</dbReference>
<evidence type="ECO:0000256" key="5">
    <source>
        <dbReference type="ARBA" id="ARBA00022967"/>
    </source>
</evidence>
<dbReference type="PRINTS" id="PR00119">
    <property type="entry name" value="CATATPASE"/>
</dbReference>
<dbReference type="SFLD" id="SFLDF00027">
    <property type="entry name" value="p-type_atpase"/>
    <property type="match status" value="1"/>
</dbReference>
<dbReference type="SUPFAM" id="SSF81653">
    <property type="entry name" value="Calcium ATPase, transduction domain A"/>
    <property type="match status" value="1"/>
</dbReference>
<feature type="transmembrane region" description="Helical" evidence="8">
    <location>
        <begin position="918"/>
        <end position="940"/>
    </location>
</feature>
<dbReference type="EMBL" id="CAEZUP010000074">
    <property type="protein sequence ID" value="CAB4617680.1"/>
    <property type="molecule type" value="Genomic_DNA"/>
</dbReference>
<dbReference type="AlphaFoldDB" id="A0A6J6HWV1"/>
<dbReference type="GO" id="GO:0016020">
    <property type="term" value="C:membrane"/>
    <property type="evidence" value="ECO:0007669"/>
    <property type="project" value="UniProtKB-SubCell"/>
</dbReference>
<evidence type="ECO:0000256" key="4">
    <source>
        <dbReference type="ARBA" id="ARBA00022840"/>
    </source>
</evidence>
<feature type="transmembrane region" description="Helical" evidence="8">
    <location>
        <begin position="290"/>
        <end position="307"/>
    </location>
</feature>
<dbReference type="Gene3D" id="2.70.150.10">
    <property type="entry name" value="Calcium-transporting ATPase, cytoplasmic transduction domain A"/>
    <property type="match status" value="1"/>
</dbReference>
<dbReference type="Pfam" id="PF00690">
    <property type="entry name" value="Cation_ATPase_N"/>
    <property type="match status" value="1"/>
</dbReference>
<dbReference type="InterPro" id="IPR023214">
    <property type="entry name" value="HAD_sf"/>
</dbReference>
<dbReference type="Gene3D" id="3.40.50.1000">
    <property type="entry name" value="HAD superfamily/HAD-like"/>
    <property type="match status" value="1"/>
</dbReference>
<evidence type="ECO:0000256" key="7">
    <source>
        <dbReference type="ARBA" id="ARBA00023136"/>
    </source>
</evidence>
<feature type="transmembrane region" description="Helical" evidence="8">
    <location>
        <begin position="319"/>
        <end position="343"/>
    </location>
</feature>
<dbReference type="InterPro" id="IPR023299">
    <property type="entry name" value="ATPase_P-typ_cyto_dom_N"/>
</dbReference>
<keyword evidence="7 8" id="KW-0472">Membrane</keyword>
<accession>A0A6J6HWV1</accession>
<proteinExistence type="predicted"/>
<evidence type="ECO:0000256" key="1">
    <source>
        <dbReference type="ARBA" id="ARBA00004141"/>
    </source>
</evidence>
<dbReference type="GO" id="GO:0016887">
    <property type="term" value="F:ATP hydrolysis activity"/>
    <property type="evidence" value="ECO:0007669"/>
    <property type="project" value="InterPro"/>
</dbReference>
<dbReference type="NCBIfam" id="TIGR01494">
    <property type="entry name" value="ATPase_P-type"/>
    <property type="match status" value="2"/>
</dbReference>
<comment type="subcellular location">
    <subcellularLocation>
        <location evidence="1">Membrane</location>
        <topology evidence="1">Multi-pass membrane protein</topology>
    </subcellularLocation>
</comment>
<gene>
    <name evidence="10" type="ORF">UFOPK1835_01521</name>
</gene>
<dbReference type="SMART" id="SM00831">
    <property type="entry name" value="Cation_ATPase_N"/>
    <property type="match status" value="1"/>
</dbReference>
<dbReference type="Gene3D" id="1.20.1110.10">
    <property type="entry name" value="Calcium-transporting ATPase, transmembrane domain"/>
    <property type="match status" value="1"/>
</dbReference>
<dbReference type="InterPro" id="IPR044492">
    <property type="entry name" value="P_typ_ATPase_HD_dom"/>
</dbReference>
<dbReference type="PANTHER" id="PTHR42861">
    <property type="entry name" value="CALCIUM-TRANSPORTING ATPASE"/>
    <property type="match status" value="1"/>
</dbReference>
<dbReference type="InterPro" id="IPR018303">
    <property type="entry name" value="ATPase_P-typ_P_site"/>
</dbReference>
<dbReference type="InterPro" id="IPR008250">
    <property type="entry name" value="ATPase_P-typ_transduc_dom_A_sf"/>
</dbReference>
<evidence type="ECO:0000256" key="6">
    <source>
        <dbReference type="ARBA" id="ARBA00022989"/>
    </source>
</evidence>
<evidence type="ECO:0000256" key="2">
    <source>
        <dbReference type="ARBA" id="ARBA00022692"/>
    </source>
</evidence>
<evidence type="ECO:0000256" key="3">
    <source>
        <dbReference type="ARBA" id="ARBA00022741"/>
    </source>
</evidence>
<keyword evidence="5" id="KW-1278">Translocase</keyword>
<keyword evidence="6 8" id="KW-1133">Transmembrane helix</keyword>
<protein>
    <submittedName>
        <fullName evidence="10">Unannotated protein</fullName>
    </submittedName>
</protein>
<keyword evidence="2 8" id="KW-0812">Transmembrane</keyword>